<feature type="transmembrane region" description="Helical" evidence="9">
    <location>
        <begin position="316"/>
        <end position="337"/>
    </location>
</feature>
<reference evidence="10 11" key="1">
    <citation type="journal article" date="2023" name="Commun. Biol.">
        <title>Genome analysis of Parmales, the sister group of diatoms, reveals the evolutionary specialization of diatoms from phago-mixotrophs to photoautotrophs.</title>
        <authorList>
            <person name="Ban H."/>
            <person name="Sato S."/>
            <person name="Yoshikawa S."/>
            <person name="Yamada K."/>
            <person name="Nakamura Y."/>
            <person name="Ichinomiya M."/>
            <person name="Sato N."/>
            <person name="Blanc-Mathieu R."/>
            <person name="Endo H."/>
            <person name="Kuwata A."/>
            <person name="Ogata H."/>
        </authorList>
    </citation>
    <scope>NUCLEOTIDE SEQUENCE [LARGE SCALE GENOMIC DNA]</scope>
</reference>
<dbReference type="PANTHER" id="PTHR31651:SF33">
    <property type="entry name" value="PROTEIN PIN-LIKES 1"/>
    <property type="match status" value="1"/>
</dbReference>
<keyword evidence="11" id="KW-1185">Reference proteome</keyword>
<evidence type="ECO:0000313" key="11">
    <source>
        <dbReference type="Proteomes" id="UP001165060"/>
    </source>
</evidence>
<evidence type="ECO:0000256" key="7">
    <source>
        <dbReference type="ARBA" id="ARBA00025100"/>
    </source>
</evidence>
<feature type="transmembrane region" description="Helical" evidence="9">
    <location>
        <begin position="389"/>
        <end position="415"/>
    </location>
</feature>
<dbReference type="Proteomes" id="UP001165060">
    <property type="component" value="Unassembled WGS sequence"/>
</dbReference>
<evidence type="ECO:0000313" key="10">
    <source>
        <dbReference type="EMBL" id="GMI19542.1"/>
    </source>
</evidence>
<comment type="function">
    <text evidence="7">Involved in cellular auxin homeostasis by regulating auxin metabolism. Regulates intracellular auxin accumulation at the endoplasmic reticulum and thus auxin availability for nuclear auxin signaling.</text>
</comment>
<dbReference type="InterPro" id="IPR004776">
    <property type="entry name" value="Mem_transp_PIN-like"/>
</dbReference>
<feature type="transmembrane region" description="Helical" evidence="9">
    <location>
        <begin position="357"/>
        <end position="377"/>
    </location>
</feature>
<proteinExistence type="inferred from homology"/>
<keyword evidence="3" id="KW-0813">Transport</keyword>
<dbReference type="InterPro" id="IPR045033">
    <property type="entry name" value="PILS1/3/4/5/7"/>
</dbReference>
<dbReference type="PANTHER" id="PTHR31651">
    <property type="match status" value="1"/>
</dbReference>
<sequence length="422" mass="44223">MHSLAILGPLLSRMLPTFLTTLHAIGTISVMALCGVYLHRLGSLPPAGKRALALASSQLTVPALLFTKILYCSQDWSDEPCPDVTATLGYTWPMLFLPVYVVSVGLLVGHAAAALTSTPRESRRYAAASVAFGNSTSLPITLLQAIHSSFSGSSELGAVDPALFLSVYLIIYPLLQWGVGGWLLGPTAETHALSPAPGRLPRLSESSPLILAPAAPGPVSWPGAALEVARRALQPPVVASLLGLSVAACGLRGYLVDVADRDGDAPLQFAFDALYQVGRAAVPINQMLLGANLSIAARARRDPKLASSPVFPARTMAGIVAAKLVVLPLIGILSTLALQKYVLVGEREIPHDIDASFYLVAMLVFATPTANNVSVMVELGGGEAAAQAFAASILVQYLSAPFLMSVSVSAIVFVAQSFNHDR</sequence>
<evidence type="ECO:0000256" key="2">
    <source>
        <dbReference type="ARBA" id="ARBA00004308"/>
    </source>
</evidence>
<name>A0ABQ6M526_9STRA</name>
<evidence type="ECO:0000256" key="1">
    <source>
        <dbReference type="ARBA" id="ARBA00004141"/>
    </source>
</evidence>
<comment type="similarity">
    <text evidence="8">Belongs to the auxin efflux carrier (TC 2.A.69.2) family.</text>
</comment>
<feature type="transmembrane region" description="Helical" evidence="9">
    <location>
        <begin position="125"/>
        <end position="150"/>
    </location>
</feature>
<keyword evidence="5 9" id="KW-1133">Transmembrane helix</keyword>
<evidence type="ECO:0008006" key="12">
    <source>
        <dbReference type="Google" id="ProtNLM"/>
    </source>
</evidence>
<comment type="caution">
    <text evidence="10">The sequence shown here is derived from an EMBL/GenBank/DDBJ whole genome shotgun (WGS) entry which is preliminary data.</text>
</comment>
<feature type="transmembrane region" description="Helical" evidence="9">
    <location>
        <begin position="237"/>
        <end position="255"/>
    </location>
</feature>
<keyword evidence="6 9" id="KW-0472">Membrane</keyword>
<protein>
    <recommendedName>
        <fullName evidence="12">Auxin efflux carrier</fullName>
    </recommendedName>
</protein>
<evidence type="ECO:0000256" key="6">
    <source>
        <dbReference type="ARBA" id="ARBA00023136"/>
    </source>
</evidence>
<dbReference type="Pfam" id="PF03547">
    <property type="entry name" value="Mem_trans"/>
    <property type="match status" value="1"/>
</dbReference>
<feature type="transmembrane region" description="Helical" evidence="9">
    <location>
        <begin position="91"/>
        <end position="113"/>
    </location>
</feature>
<evidence type="ECO:0000256" key="5">
    <source>
        <dbReference type="ARBA" id="ARBA00022989"/>
    </source>
</evidence>
<feature type="transmembrane region" description="Helical" evidence="9">
    <location>
        <begin position="20"/>
        <end position="39"/>
    </location>
</feature>
<accession>A0ABQ6M526</accession>
<comment type="subcellular location">
    <subcellularLocation>
        <location evidence="2">Endomembrane system</location>
    </subcellularLocation>
    <subcellularLocation>
        <location evidence="1">Membrane</location>
        <topology evidence="1">Multi-pass membrane protein</topology>
    </subcellularLocation>
</comment>
<evidence type="ECO:0000256" key="4">
    <source>
        <dbReference type="ARBA" id="ARBA00022692"/>
    </source>
</evidence>
<dbReference type="EMBL" id="BRYB01003725">
    <property type="protein sequence ID" value="GMI19542.1"/>
    <property type="molecule type" value="Genomic_DNA"/>
</dbReference>
<evidence type="ECO:0000256" key="3">
    <source>
        <dbReference type="ARBA" id="ARBA00022448"/>
    </source>
</evidence>
<organism evidence="10 11">
    <name type="scientific">Tetraparma gracilis</name>
    <dbReference type="NCBI Taxonomy" id="2962635"/>
    <lineage>
        <taxon>Eukaryota</taxon>
        <taxon>Sar</taxon>
        <taxon>Stramenopiles</taxon>
        <taxon>Ochrophyta</taxon>
        <taxon>Bolidophyceae</taxon>
        <taxon>Parmales</taxon>
        <taxon>Triparmaceae</taxon>
        <taxon>Tetraparma</taxon>
    </lineage>
</organism>
<feature type="transmembrane region" description="Helical" evidence="9">
    <location>
        <begin position="51"/>
        <end position="71"/>
    </location>
</feature>
<evidence type="ECO:0000256" key="8">
    <source>
        <dbReference type="ARBA" id="ARBA00025752"/>
    </source>
</evidence>
<evidence type="ECO:0000256" key="9">
    <source>
        <dbReference type="SAM" id="Phobius"/>
    </source>
</evidence>
<gene>
    <name evidence="10" type="ORF">TeGR_g3380</name>
</gene>
<keyword evidence="4 9" id="KW-0812">Transmembrane</keyword>
<feature type="transmembrane region" description="Helical" evidence="9">
    <location>
        <begin position="162"/>
        <end position="184"/>
    </location>
</feature>